<evidence type="ECO:0000256" key="2">
    <source>
        <dbReference type="PROSITE-ProRule" id="PRU00169"/>
    </source>
</evidence>
<proteinExistence type="predicted"/>
<evidence type="ECO:0000256" key="1">
    <source>
        <dbReference type="ARBA" id="ARBA00022553"/>
    </source>
</evidence>
<dbReference type="Pfam" id="PF00072">
    <property type="entry name" value="Response_reg"/>
    <property type="match status" value="1"/>
</dbReference>
<feature type="modified residue" description="4-aspartylphosphate" evidence="2">
    <location>
        <position position="52"/>
    </location>
</feature>
<dbReference type="PANTHER" id="PTHR44591">
    <property type="entry name" value="STRESS RESPONSE REGULATOR PROTEIN 1"/>
    <property type="match status" value="1"/>
</dbReference>
<dbReference type="Gene3D" id="3.40.50.2300">
    <property type="match status" value="1"/>
</dbReference>
<dbReference type="CDD" id="cd00156">
    <property type="entry name" value="REC"/>
    <property type="match status" value="1"/>
</dbReference>
<dbReference type="PANTHER" id="PTHR44591:SF3">
    <property type="entry name" value="RESPONSE REGULATORY DOMAIN-CONTAINING PROTEIN"/>
    <property type="match status" value="1"/>
</dbReference>
<reference evidence="4 5" key="1">
    <citation type="submission" date="2020-02" db="EMBL/GenBank/DDBJ databases">
        <title>Paraburkholderia simonii sp. nov. and Paraburkholderia youngii sp. nov. Brazilian and Mexican Mimosa-associated rhizobia.</title>
        <authorList>
            <person name="Mavima L."/>
            <person name="Beukes C.W."/>
            <person name="Chan W.Y."/>
            <person name="Palmer M."/>
            <person name="De Meyer S.E."/>
            <person name="James E.K."/>
            <person name="Venter S.N."/>
            <person name="Steenkamp E.T."/>
        </authorList>
    </citation>
    <scope>NUCLEOTIDE SEQUENCE [LARGE SCALE GENOMIC DNA]</scope>
    <source>
        <strain evidence="4 5">JPY169</strain>
    </source>
</reference>
<evidence type="ECO:0000259" key="3">
    <source>
        <dbReference type="PROSITE" id="PS50110"/>
    </source>
</evidence>
<dbReference type="InterPro" id="IPR011006">
    <property type="entry name" value="CheY-like_superfamily"/>
</dbReference>
<keyword evidence="1 2" id="KW-0597">Phosphoprotein</keyword>
<dbReference type="AlphaFoldDB" id="A0A7Y6N3J4"/>
<dbReference type="Proteomes" id="UP000594380">
    <property type="component" value="Unassembled WGS sequence"/>
</dbReference>
<accession>A0A7Y6N3J4</accession>
<organism evidence="4 5">
    <name type="scientific">Paraburkholderia youngii</name>
    <dbReference type="NCBI Taxonomy" id="2782701"/>
    <lineage>
        <taxon>Bacteria</taxon>
        <taxon>Pseudomonadati</taxon>
        <taxon>Pseudomonadota</taxon>
        <taxon>Betaproteobacteria</taxon>
        <taxon>Burkholderiales</taxon>
        <taxon>Burkholderiaceae</taxon>
        <taxon>Paraburkholderia</taxon>
    </lineage>
</organism>
<feature type="domain" description="Response regulatory" evidence="3">
    <location>
        <begin position="3"/>
        <end position="115"/>
    </location>
</feature>
<dbReference type="SUPFAM" id="SSF52172">
    <property type="entry name" value="CheY-like"/>
    <property type="match status" value="1"/>
</dbReference>
<comment type="caution">
    <text evidence="4">The sequence shown here is derived from an EMBL/GenBank/DDBJ whole genome shotgun (WGS) entry which is preliminary data.</text>
</comment>
<dbReference type="SMART" id="SM00448">
    <property type="entry name" value="REC"/>
    <property type="match status" value="1"/>
</dbReference>
<dbReference type="GO" id="GO:0000160">
    <property type="term" value="P:phosphorelay signal transduction system"/>
    <property type="evidence" value="ECO:0007669"/>
    <property type="project" value="InterPro"/>
</dbReference>
<dbReference type="PROSITE" id="PS50110">
    <property type="entry name" value="RESPONSE_REGULATORY"/>
    <property type="match status" value="1"/>
</dbReference>
<name>A0A7Y6N3J4_9BURK</name>
<dbReference type="RefSeq" id="WP_176111069.1">
    <property type="nucleotide sequence ID" value="NZ_JAALDK010000002.1"/>
</dbReference>
<evidence type="ECO:0000313" key="5">
    <source>
        <dbReference type="Proteomes" id="UP000594380"/>
    </source>
</evidence>
<evidence type="ECO:0000313" key="4">
    <source>
        <dbReference type="EMBL" id="NUY04534.1"/>
    </source>
</evidence>
<gene>
    <name evidence="4" type="ORF">G5S42_33700</name>
</gene>
<dbReference type="GeneID" id="301105309"/>
<dbReference type="EMBL" id="JAALDK010000002">
    <property type="protein sequence ID" value="NUY04534.1"/>
    <property type="molecule type" value="Genomic_DNA"/>
</dbReference>
<protein>
    <submittedName>
        <fullName evidence="4">Response regulator</fullName>
    </submittedName>
</protein>
<sequence>MANVLLVDDDPENLWSLQIALESHGHRVSVADNAQRAMDILRRHTIEILITDYEMPDIDGAQLSCWVRAHPARNEMPVLMLSAAPEPLRGAQCWNRFLRKPVSLGDLIEAIDAHVAIRLTAARAHYSSGASVSSALRYLCPAASRLPAVHSGCWP</sequence>
<dbReference type="InterPro" id="IPR050595">
    <property type="entry name" value="Bact_response_regulator"/>
</dbReference>
<dbReference type="InterPro" id="IPR001789">
    <property type="entry name" value="Sig_transdc_resp-reg_receiver"/>
</dbReference>